<keyword evidence="8 10" id="KW-0333">Golgi apparatus</keyword>
<keyword evidence="3 10" id="KW-0328">Glycosyltransferase</keyword>
<dbReference type="InterPro" id="IPR002659">
    <property type="entry name" value="Glyco_trans_31"/>
</dbReference>
<evidence type="ECO:0000313" key="11">
    <source>
        <dbReference type="EMBL" id="KAF4610835.1"/>
    </source>
</evidence>
<reference evidence="11 12" key="1">
    <citation type="submission" date="2019-12" db="EMBL/GenBank/DDBJ databases">
        <authorList>
            <person name="Floudas D."/>
            <person name="Bentzer J."/>
            <person name="Ahren D."/>
            <person name="Johansson T."/>
            <person name="Persson P."/>
            <person name="Tunlid A."/>
        </authorList>
    </citation>
    <scope>NUCLEOTIDE SEQUENCE [LARGE SCALE GENOMIC DNA]</scope>
    <source>
        <strain evidence="11 12">CBS 102.39</strain>
    </source>
</reference>
<evidence type="ECO:0000256" key="1">
    <source>
        <dbReference type="ARBA" id="ARBA00004323"/>
    </source>
</evidence>
<organism evidence="11 12">
    <name type="scientific">Agrocybe pediades</name>
    <dbReference type="NCBI Taxonomy" id="84607"/>
    <lineage>
        <taxon>Eukaryota</taxon>
        <taxon>Fungi</taxon>
        <taxon>Dikarya</taxon>
        <taxon>Basidiomycota</taxon>
        <taxon>Agaricomycotina</taxon>
        <taxon>Agaricomycetes</taxon>
        <taxon>Agaricomycetidae</taxon>
        <taxon>Agaricales</taxon>
        <taxon>Agaricineae</taxon>
        <taxon>Strophariaceae</taxon>
        <taxon>Agrocybe</taxon>
    </lineage>
</organism>
<evidence type="ECO:0000256" key="4">
    <source>
        <dbReference type="ARBA" id="ARBA00022679"/>
    </source>
</evidence>
<keyword evidence="7" id="KW-1133">Transmembrane helix</keyword>
<evidence type="ECO:0000256" key="10">
    <source>
        <dbReference type="RuleBase" id="RU363063"/>
    </source>
</evidence>
<dbReference type="AlphaFoldDB" id="A0A8H4QGS4"/>
<dbReference type="Proteomes" id="UP000521872">
    <property type="component" value="Unassembled WGS sequence"/>
</dbReference>
<sequence length="401" mass="46331">MFKFLSGPRRYEPLPVDLERSSSVSPNHQSRRLPAIPPRLRNLIIAFGLLFLGWLLFHRSTEVPPPAVKWGPDDFNFTAQRPRYLDVSVDRPVVIRLTIMTRVDEFERRHALRQAMLDGVSKKHVHIAYKFVVGRPVMGDNSSTNHTMLQAIGKENELYDDVLVVEEIKDVPKRLSEKRYAALKWSASVPEHQYDWAMTMDSDTFCRFRLLAQRLRYIYPAVNPREQPALVGRMGGHLVYYENTVPDDTEDDDAEDHIIKGNWYSFPAGIGYMLSSNLTATILSAKPALPHHVNYPSDDVMIGAWVAGLKNFHDPSIKFETTKEHDDPPIRQVHPKPYLPYSVDTTIIDDKIGWHDFKDHGGFEKPTGWESACVHRMTSEQMRAFRKLDEVKHEWERLPDY</sequence>
<comment type="similarity">
    <text evidence="2 10">Belongs to the glycosyltransferase 31 family.</text>
</comment>
<evidence type="ECO:0000256" key="2">
    <source>
        <dbReference type="ARBA" id="ARBA00008661"/>
    </source>
</evidence>
<keyword evidence="4" id="KW-0808">Transferase</keyword>
<evidence type="ECO:0000256" key="8">
    <source>
        <dbReference type="ARBA" id="ARBA00023034"/>
    </source>
</evidence>
<evidence type="ECO:0000256" key="5">
    <source>
        <dbReference type="ARBA" id="ARBA00022692"/>
    </source>
</evidence>
<dbReference type="Pfam" id="PF01762">
    <property type="entry name" value="Galactosyl_T"/>
    <property type="match status" value="1"/>
</dbReference>
<protein>
    <recommendedName>
        <fullName evidence="10">Hexosyltransferase</fullName>
        <ecNumber evidence="10">2.4.1.-</ecNumber>
    </recommendedName>
</protein>
<dbReference type="PANTHER" id="PTHR11214:SF351">
    <property type="entry name" value="BETA-1,3-GALACTOSYLTRANSFERASE PVG3"/>
    <property type="match status" value="1"/>
</dbReference>
<dbReference type="GO" id="GO:0016758">
    <property type="term" value="F:hexosyltransferase activity"/>
    <property type="evidence" value="ECO:0007669"/>
    <property type="project" value="InterPro"/>
</dbReference>
<evidence type="ECO:0000256" key="6">
    <source>
        <dbReference type="ARBA" id="ARBA00022968"/>
    </source>
</evidence>
<evidence type="ECO:0000256" key="7">
    <source>
        <dbReference type="ARBA" id="ARBA00022989"/>
    </source>
</evidence>
<proteinExistence type="inferred from homology"/>
<dbReference type="EC" id="2.4.1.-" evidence="10"/>
<name>A0A8H4QGS4_9AGAR</name>
<comment type="subcellular location">
    <subcellularLocation>
        <location evidence="1 10">Golgi apparatus membrane</location>
        <topology evidence="1 10">Single-pass type II membrane protein</topology>
    </subcellularLocation>
</comment>
<dbReference type="GO" id="GO:0000139">
    <property type="term" value="C:Golgi membrane"/>
    <property type="evidence" value="ECO:0007669"/>
    <property type="project" value="UniProtKB-SubCell"/>
</dbReference>
<accession>A0A8H4QGS4</accession>
<dbReference type="Gene3D" id="3.90.550.50">
    <property type="match status" value="1"/>
</dbReference>
<keyword evidence="5" id="KW-0812">Transmembrane</keyword>
<dbReference type="EMBL" id="JAACJL010000058">
    <property type="protein sequence ID" value="KAF4610835.1"/>
    <property type="molecule type" value="Genomic_DNA"/>
</dbReference>
<keyword evidence="6" id="KW-0735">Signal-anchor</keyword>
<keyword evidence="9" id="KW-0472">Membrane</keyword>
<evidence type="ECO:0000313" key="12">
    <source>
        <dbReference type="Proteomes" id="UP000521872"/>
    </source>
</evidence>
<evidence type="ECO:0000256" key="3">
    <source>
        <dbReference type="ARBA" id="ARBA00022676"/>
    </source>
</evidence>
<comment type="caution">
    <text evidence="11">The sequence shown here is derived from an EMBL/GenBank/DDBJ whole genome shotgun (WGS) entry which is preliminary data.</text>
</comment>
<gene>
    <name evidence="11" type="ORF">D9613_006489</name>
</gene>
<dbReference type="PANTHER" id="PTHR11214">
    <property type="entry name" value="BETA-1,3-N-ACETYLGLUCOSAMINYLTRANSFERASE"/>
    <property type="match status" value="1"/>
</dbReference>
<keyword evidence="12" id="KW-1185">Reference proteome</keyword>
<evidence type="ECO:0000256" key="9">
    <source>
        <dbReference type="ARBA" id="ARBA00023136"/>
    </source>
</evidence>